<organism evidence="2 3">
    <name type="scientific">Campylobacter porcelli</name>
    <dbReference type="NCBI Taxonomy" id="1660073"/>
    <lineage>
        <taxon>Bacteria</taxon>
        <taxon>Pseudomonadati</taxon>
        <taxon>Campylobacterota</taxon>
        <taxon>Epsilonproteobacteria</taxon>
        <taxon>Campylobacterales</taxon>
        <taxon>Campylobacteraceae</taxon>
        <taxon>Campylobacter</taxon>
    </lineage>
</organism>
<protein>
    <submittedName>
        <fullName evidence="2">Uncharacterized protein</fullName>
    </submittedName>
</protein>
<keyword evidence="1" id="KW-1133">Transmembrane helix</keyword>
<gene>
    <name evidence="2" type="ORF">CSUIS_1269</name>
</gene>
<proteinExistence type="predicted"/>
<dbReference type="AlphaFoldDB" id="A0A1X9SXX0"/>
<evidence type="ECO:0000313" key="2">
    <source>
        <dbReference type="EMBL" id="ARR01065.1"/>
    </source>
</evidence>
<keyword evidence="1" id="KW-0472">Membrane</keyword>
<sequence>MRTDRSLDSIDLTKLTIFSMIFIFFMLVMVFFVALPVIDRYKQAVEINNEKDVNLAKIEQIYNENLATYENLNLQNKKALDSLKNSFNEMKFISLAGKYFSNLYLSRANIIDSDPRYIISQINLTATMKSPQNLYDFIMDSKNYDNLIKIDFPIEMSSKDDYIETSFMIKIYQER</sequence>
<keyword evidence="1" id="KW-0812">Transmembrane</keyword>
<evidence type="ECO:0000256" key="1">
    <source>
        <dbReference type="SAM" id="Phobius"/>
    </source>
</evidence>
<dbReference type="EMBL" id="CP018789">
    <property type="protein sequence ID" value="ARR01065.1"/>
    <property type="molecule type" value="Genomic_DNA"/>
</dbReference>
<dbReference type="KEGG" id="camy:CSUIS_1269"/>
<reference evidence="3" key="1">
    <citation type="journal article" date="2017" name="Genome Biol. Evol.">
        <title>Comparative Genomic Analysis Identifies a Campylobacter Clade Deficient in Selenium Metabolism.</title>
        <authorList>
            <person name="Miller W.G."/>
            <person name="Yee E."/>
            <person name="Lopes B.S."/>
            <person name="Chapman M.H."/>
            <person name="Huynh S."/>
            <person name="Bono J.L."/>
            <person name="Parker C.T."/>
            <person name="Strachan N.J.C."/>
            <person name="Forbes K.J."/>
        </authorList>
    </citation>
    <scope>NUCLEOTIDE SEQUENCE [LARGE SCALE GENOMIC DNA]</scope>
    <source>
        <strain evidence="3">RM6137</strain>
    </source>
</reference>
<dbReference type="STRING" id="1660073.CSUIS_1269"/>
<accession>A0A1X9SXX0</accession>
<dbReference type="RefSeq" id="WP_086298023.1">
    <property type="nucleotide sequence ID" value="NZ_CP018789.1"/>
</dbReference>
<name>A0A1X9SXX0_9BACT</name>
<dbReference type="Proteomes" id="UP000194260">
    <property type="component" value="Chromosome"/>
</dbReference>
<evidence type="ECO:0000313" key="3">
    <source>
        <dbReference type="Proteomes" id="UP000194260"/>
    </source>
</evidence>
<feature type="transmembrane region" description="Helical" evidence="1">
    <location>
        <begin position="15"/>
        <end position="38"/>
    </location>
</feature>